<dbReference type="STRING" id="76114.ebA432"/>
<reference evidence="3 4" key="1">
    <citation type="journal article" date="2005" name="Arch. Microbiol.">
        <title>The genome sequence of an anaerobic aromatic-degrading denitrifying bacterium, strain EbN1.</title>
        <authorList>
            <person name="Rabus R."/>
            <person name="Kube M."/>
            <person name="Heider J."/>
            <person name="Beck A."/>
            <person name="Heitmann K."/>
            <person name="Widdel F."/>
            <person name="Reinhardt R."/>
        </authorList>
    </citation>
    <scope>NUCLEOTIDE SEQUENCE [LARGE SCALE GENOMIC DNA]</scope>
    <source>
        <strain evidence="3 4">EbN1</strain>
    </source>
</reference>
<dbReference type="eggNOG" id="COG3279">
    <property type="taxonomic scope" value="Bacteria"/>
</dbReference>
<feature type="signal peptide" evidence="2">
    <location>
        <begin position="1"/>
        <end position="20"/>
    </location>
</feature>
<protein>
    <recommendedName>
        <fullName evidence="5">Integrating conjugative element protein</fullName>
    </recommendedName>
</protein>
<gene>
    <name evidence="3" type="ORF">ebA432</name>
</gene>
<keyword evidence="4" id="KW-1185">Reference proteome</keyword>
<evidence type="ECO:0000256" key="1">
    <source>
        <dbReference type="SAM" id="MobiDB-lite"/>
    </source>
</evidence>
<proteinExistence type="predicted"/>
<dbReference type="Proteomes" id="UP000006552">
    <property type="component" value="Chromosome"/>
</dbReference>
<dbReference type="EMBL" id="CR555306">
    <property type="protein sequence ID" value="CAI06348.1"/>
    <property type="molecule type" value="Genomic_DNA"/>
</dbReference>
<feature type="region of interest" description="Disordered" evidence="1">
    <location>
        <begin position="39"/>
        <end position="59"/>
    </location>
</feature>
<sequence>MTMRVLVSAIAGTLAFPVWPADLPALPLTVIHDAGGVPIAPDPRREASPAPRPVSPGPAAVTRAAVSFPVVSTRAGPGRLLQNPMPARLPGGLGQPIFIVGDDAPSQQWLQRNLQALHGMGARGIVATVRSPADLERLRIATGLPMVPMPADDLLEAAGIRVWPVLIAADGSISQ</sequence>
<evidence type="ECO:0000256" key="2">
    <source>
        <dbReference type="SAM" id="SignalP"/>
    </source>
</evidence>
<organism evidence="3 4">
    <name type="scientific">Aromatoleum aromaticum (strain DSM 19018 / LMG 30748 / EbN1)</name>
    <name type="common">Azoarcus sp. (strain EbN1)</name>
    <dbReference type="NCBI Taxonomy" id="76114"/>
    <lineage>
        <taxon>Bacteria</taxon>
        <taxon>Pseudomonadati</taxon>
        <taxon>Pseudomonadota</taxon>
        <taxon>Betaproteobacteria</taxon>
        <taxon>Rhodocyclales</taxon>
        <taxon>Rhodocyclaceae</taxon>
        <taxon>Aromatoleum</taxon>
    </lineage>
</organism>
<accession>Q5P8L1</accession>
<dbReference type="InterPro" id="IPR021300">
    <property type="entry name" value="Integr_conj_element_PFL4695"/>
</dbReference>
<keyword evidence="2" id="KW-0732">Signal</keyword>
<dbReference type="AlphaFoldDB" id="Q5P8L1"/>
<dbReference type="Pfam" id="PF11072">
    <property type="entry name" value="DUF2859"/>
    <property type="match status" value="1"/>
</dbReference>
<name>Q5P8L1_AROAE</name>
<dbReference type="HOGENOM" id="CLU_119102_0_0_4"/>
<feature type="chain" id="PRO_5004260815" description="Integrating conjugative element protein" evidence="2">
    <location>
        <begin position="21"/>
        <end position="175"/>
    </location>
</feature>
<dbReference type="KEGG" id="eba:ebA432"/>
<evidence type="ECO:0000313" key="3">
    <source>
        <dbReference type="EMBL" id="CAI06348.1"/>
    </source>
</evidence>
<dbReference type="NCBIfam" id="TIGR03765">
    <property type="entry name" value="ICE_PFL_4695"/>
    <property type="match status" value="1"/>
</dbReference>
<evidence type="ECO:0008006" key="5">
    <source>
        <dbReference type="Google" id="ProtNLM"/>
    </source>
</evidence>
<evidence type="ECO:0000313" key="4">
    <source>
        <dbReference type="Proteomes" id="UP000006552"/>
    </source>
</evidence>